<dbReference type="GO" id="GO:0016987">
    <property type="term" value="F:sigma factor activity"/>
    <property type="evidence" value="ECO:0007669"/>
    <property type="project" value="UniProtKB-KW"/>
</dbReference>
<keyword evidence="2" id="KW-0805">Transcription regulation</keyword>
<evidence type="ECO:0000256" key="5">
    <source>
        <dbReference type="ARBA" id="ARBA00023163"/>
    </source>
</evidence>
<evidence type="ECO:0000256" key="2">
    <source>
        <dbReference type="ARBA" id="ARBA00023015"/>
    </source>
</evidence>
<evidence type="ECO:0000259" key="6">
    <source>
        <dbReference type="Pfam" id="PF04542"/>
    </source>
</evidence>
<keyword evidence="3" id="KW-0731">Sigma factor</keyword>
<dbReference type="GO" id="GO:0006352">
    <property type="term" value="P:DNA-templated transcription initiation"/>
    <property type="evidence" value="ECO:0007669"/>
    <property type="project" value="InterPro"/>
</dbReference>
<dbReference type="InterPro" id="IPR007627">
    <property type="entry name" value="RNA_pol_sigma70_r2"/>
</dbReference>
<proteinExistence type="inferred from homology"/>
<dbReference type="SUPFAM" id="SSF88659">
    <property type="entry name" value="Sigma3 and sigma4 domains of RNA polymerase sigma factors"/>
    <property type="match status" value="1"/>
</dbReference>
<dbReference type="GO" id="GO:0003677">
    <property type="term" value="F:DNA binding"/>
    <property type="evidence" value="ECO:0007669"/>
    <property type="project" value="UniProtKB-KW"/>
</dbReference>
<evidence type="ECO:0000259" key="7">
    <source>
        <dbReference type="Pfam" id="PF08281"/>
    </source>
</evidence>
<dbReference type="InterPro" id="IPR013324">
    <property type="entry name" value="RNA_pol_sigma_r3/r4-like"/>
</dbReference>
<dbReference type="NCBIfam" id="TIGR02937">
    <property type="entry name" value="sigma70-ECF"/>
    <property type="match status" value="1"/>
</dbReference>
<keyword evidence="4" id="KW-0238">DNA-binding</keyword>
<dbReference type="InterPro" id="IPR014284">
    <property type="entry name" value="RNA_pol_sigma-70_dom"/>
</dbReference>
<reference evidence="8 9" key="1">
    <citation type="journal article" date="2018" name="Int. J. Syst. Evol. Microbiol.">
        <title>Micromonospora globbae sp. nov., an endophytic actinomycete isolated from roots of Globba winitii C. H. Wright.</title>
        <authorList>
            <person name="Kuncharoen N."/>
            <person name="Pittayakhajonwut P."/>
            <person name="Tanasupawat S."/>
        </authorList>
    </citation>
    <scope>NUCLEOTIDE SEQUENCE [LARGE SCALE GENOMIC DNA]</scope>
    <source>
        <strain evidence="8 9">WPS1-2</strain>
    </source>
</reference>
<dbReference type="RefSeq" id="WP_120332313.1">
    <property type="nucleotide sequence ID" value="NZ_RAQQ01000070.1"/>
</dbReference>
<dbReference type="Proteomes" id="UP000285744">
    <property type="component" value="Unassembled WGS sequence"/>
</dbReference>
<name>A0A420EE81_9ACTN</name>
<gene>
    <name evidence="8" type="ORF">D7I43_32170</name>
</gene>
<comment type="caution">
    <text evidence="8">The sequence shown here is derived from an EMBL/GenBank/DDBJ whole genome shotgun (WGS) entry which is preliminary data.</text>
</comment>
<comment type="similarity">
    <text evidence="1">Belongs to the sigma-70 factor family. ECF subfamily.</text>
</comment>
<evidence type="ECO:0000256" key="4">
    <source>
        <dbReference type="ARBA" id="ARBA00023125"/>
    </source>
</evidence>
<evidence type="ECO:0000256" key="3">
    <source>
        <dbReference type="ARBA" id="ARBA00023082"/>
    </source>
</evidence>
<dbReference type="PANTHER" id="PTHR43133:SF50">
    <property type="entry name" value="ECF RNA POLYMERASE SIGMA FACTOR SIGM"/>
    <property type="match status" value="1"/>
</dbReference>
<evidence type="ECO:0000313" key="8">
    <source>
        <dbReference type="EMBL" id="RKF18997.1"/>
    </source>
</evidence>
<keyword evidence="5" id="KW-0804">Transcription</keyword>
<dbReference type="PANTHER" id="PTHR43133">
    <property type="entry name" value="RNA POLYMERASE ECF-TYPE SIGMA FACTO"/>
    <property type="match status" value="1"/>
</dbReference>
<dbReference type="InterPro" id="IPR039425">
    <property type="entry name" value="RNA_pol_sigma-70-like"/>
</dbReference>
<dbReference type="InterPro" id="IPR036388">
    <property type="entry name" value="WH-like_DNA-bd_sf"/>
</dbReference>
<dbReference type="Gene3D" id="1.10.10.10">
    <property type="entry name" value="Winged helix-like DNA-binding domain superfamily/Winged helix DNA-binding domain"/>
    <property type="match status" value="1"/>
</dbReference>
<dbReference type="AlphaFoldDB" id="A0A420EE81"/>
<organism evidence="8 9">
    <name type="scientific">Micromonospora globbae</name>
    <dbReference type="NCBI Taxonomy" id="1894969"/>
    <lineage>
        <taxon>Bacteria</taxon>
        <taxon>Bacillati</taxon>
        <taxon>Actinomycetota</taxon>
        <taxon>Actinomycetes</taxon>
        <taxon>Micromonosporales</taxon>
        <taxon>Micromonosporaceae</taxon>
        <taxon>Micromonospora</taxon>
    </lineage>
</organism>
<dbReference type="Pfam" id="PF08281">
    <property type="entry name" value="Sigma70_r4_2"/>
    <property type="match status" value="1"/>
</dbReference>
<dbReference type="Gene3D" id="1.10.1740.10">
    <property type="match status" value="1"/>
</dbReference>
<dbReference type="InterPro" id="IPR013249">
    <property type="entry name" value="RNA_pol_sigma70_r4_t2"/>
</dbReference>
<dbReference type="EMBL" id="RAQQ01000070">
    <property type="protein sequence ID" value="RKF18997.1"/>
    <property type="molecule type" value="Genomic_DNA"/>
</dbReference>
<evidence type="ECO:0000313" key="9">
    <source>
        <dbReference type="Proteomes" id="UP000285744"/>
    </source>
</evidence>
<evidence type="ECO:0000256" key="1">
    <source>
        <dbReference type="ARBA" id="ARBA00010641"/>
    </source>
</evidence>
<feature type="domain" description="RNA polymerase sigma-70 region 2" evidence="6">
    <location>
        <begin position="27"/>
        <end position="88"/>
    </location>
</feature>
<protein>
    <submittedName>
        <fullName evidence="8">Sigma-70 family RNA polymerase sigma factor</fullName>
    </submittedName>
</protein>
<feature type="domain" description="RNA polymerase sigma factor 70 region 4 type 2" evidence="7">
    <location>
        <begin position="121"/>
        <end position="167"/>
    </location>
</feature>
<dbReference type="OrthoDB" id="5243766at2"/>
<dbReference type="Pfam" id="PF04542">
    <property type="entry name" value="Sigma70_r2"/>
    <property type="match status" value="1"/>
</dbReference>
<sequence length="191" mass="22467">MPQDKREPPPETGSGFRDFDEFFRLDYTRVIHFVRRFGATWQEAEDAAQEAMAAVYKRWNVLSDENPRGYARTVAEHAYARSRVKQRRERESFLVAGWPNPNSFDLDDVMFRKDTRLTLWALSRLPIEQRRVFAWAMDGFSHKQIAEFLGKPEATVRSNYRHARNKLAELLAPYKTKISSAGRRPDDEQKR</sequence>
<accession>A0A420EE81</accession>
<dbReference type="InterPro" id="IPR013325">
    <property type="entry name" value="RNA_pol_sigma_r2"/>
</dbReference>
<dbReference type="SUPFAM" id="SSF88946">
    <property type="entry name" value="Sigma2 domain of RNA polymerase sigma factors"/>
    <property type="match status" value="1"/>
</dbReference>